<evidence type="ECO:0000313" key="1">
    <source>
        <dbReference type="EMBL" id="VHO02506.1"/>
    </source>
</evidence>
<organism evidence="1">
    <name type="scientific">Rheinheimera sp. BAL341</name>
    <dbReference type="NCBI Taxonomy" id="1708203"/>
    <lineage>
        <taxon>Bacteria</taxon>
        <taxon>Pseudomonadati</taxon>
        <taxon>Pseudomonadota</taxon>
        <taxon>Gammaproteobacteria</taxon>
        <taxon>Chromatiales</taxon>
        <taxon>Chromatiaceae</taxon>
        <taxon>Rheinheimera</taxon>
    </lineage>
</organism>
<reference evidence="1" key="1">
    <citation type="submission" date="2019-04" db="EMBL/GenBank/DDBJ databases">
        <authorList>
            <person name="Brambilla D."/>
        </authorList>
    </citation>
    <scope>NUCLEOTIDE SEQUENCE</scope>
    <source>
        <strain evidence="1">BAL1</strain>
    </source>
</reference>
<sequence length="42" mass="4746">MLGINCLTVEQVNLFVTVFLVVVGKVTDIKRKRKPPSEAVFR</sequence>
<protein>
    <submittedName>
        <fullName evidence="1">Uncharacterized protein</fullName>
    </submittedName>
</protein>
<dbReference type="AlphaFoldDB" id="A0A486XLG1"/>
<name>A0A486XLG1_9GAMM</name>
<accession>A0A486XLG1</accession>
<proteinExistence type="predicted"/>
<dbReference type="EMBL" id="CAAJGR010000072">
    <property type="protein sequence ID" value="VHO02506.1"/>
    <property type="molecule type" value="Genomic_DNA"/>
</dbReference>
<gene>
    <name evidence="1" type="ORF">BAL341_847</name>
</gene>